<keyword evidence="10" id="KW-0325">Glycoprotein</keyword>
<dbReference type="Pfam" id="PF00201">
    <property type="entry name" value="UDPGT"/>
    <property type="match status" value="1"/>
</dbReference>
<keyword evidence="12" id="KW-0732">Signal</keyword>
<evidence type="ECO:0000256" key="9">
    <source>
        <dbReference type="ARBA" id="ARBA00023136"/>
    </source>
</evidence>
<feature type="compositionally biased region" description="Low complexity" evidence="11">
    <location>
        <begin position="633"/>
        <end position="658"/>
    </location>
</feature>
<sequence>MALPQGSGQCLAGGLLTLLFLRSLDSVQGGKLLVVPMDGSHWISMKVVVEELGRKGHQVVVVIPEASLLLGPSNHCTTKTFAVPYTQEYVKMLHQSQKEAMFDRKPFLEKISSVVTWLQIISNFTRSTSESLLYNTELMQYLKEQEFDAVFTDPVIPTGAIVAEYLSLPSVYMLRGTPCGLEFTATQCPSPPSYVPRFFTRNTDRMTFAQRGMNFLVSLLEPLFCKFVYYTFDDIASRFLQRDITVVEMMSRASVWLLRLDFTLEFPRPLMPNMVLIGGINCGVQNSLPVELEEFVNSSGEHGFVVFTLGSMISEMPLKKVNQFAEALGKIPQKVIWRLTGPTPGNLSANIKLMKWLPQNDLLAHPKARAFMTHGGTHGIYEGICNGVPMVMLPLFGDQADNVQRMASRGVGVVLSIHDMTSQSLLDALNTVINDKSYKENMMRLSAAHKDRPIEPLDLAVHWTEFVMRHKGAEHLRLAAHDLNWIQYHCLDVIGLLVVIMERMRNKPIPMLILLRHKPRGTIETGRVGARELLLCRPTDQPVIQAIHHPDHLPLQGSKGGIHALKTCGGKKPMAWQATIRLSVGVPRQSPAAGQNYTLLPPPSAGDYTLLPLPPPGDYTLLSRLVARRLHAAPTSTASITRSRAAGAASASATSTSRGLIPAGSASSKWYEGEAELPLPLLWPGAPLPSLPPEGPLLPSPGVASSASPGVIVSSAWPQSSVWPEPHQRELPAMKKGGEVRTPSPPAAISLQEFLWLESHRRELPAEKKGGKVRRPPSSAAFPLQEWTTMLSPVPLPAGELTAFSAMGPVKPPFPAQDFDLDFWNFKGGGGH</sequence>
<dbReference type="PANTHER" id="PTHR48043">
    <property type="entry name" value="EG:EG0003.4 PROTEIN-RELATED"/>
    <property type="match status" value="1"/>
</dbReference>
<evidence type="ECO:0000313" key="14">
    <source>
        <dbReference type="Proteomes" id="UP001166093"/>
    </source>
</evidence>
<evidence type="ECO:0000256" key="12">
    <source>
        <dbReference type="SAM" id="SignalP"/>
    </source>
</evidence>
<name>A0ABS2XDQ9_POLSP</name>
<evidence type="ECO:0000256" key="2">
    <source>
        <dbReference type="ARBA" id="ARBA00009995"/>
    </source>
</evidence>
<keyword evidence="4" id="KW-0328">Glycosyltransferase</keyword>
<feature type="non-terminal residue" evidence="13">
    <location>
        <position position="1"/>
    </location>
</feature>
<feature type="non-terminal residue" evidence="13">
    <location>
        <position position="832"/>
    </location>
</feature>
<dbReference type="Proteomes" id="UP001166093">
    <property type="component" value="Unassembled WGS sequence"/>
</dbReference>
<evidence type="ECO:0000256" key="6">
    <source>
        <dbReference type="ARBA" id="ARBA00022692"/>
    </source>
</evidence>
<feature type="signal peptide" evidence="12">
    <location>
        <begin position="1"/>
        <end position="29"/>
    </location>
</feature>
<evidence type="ECO:0000256" key="1">
    <source>
        <dbReference type="ARBA" id="ARBA00004389"/>
    </source>
</evidence>
<keyword evidence="5" id="KW-0808">Transferase</keyword>
<feature type="region of interest" description="Disordered" evidence="11">
    <location>
        <begin position="633"/>
        <end position="664"/>
    </location>
</feature>
<dbReference type="EC" id="2.4.1.17" evidence="3"/>
<organism evidence="13 14">
    <name type="scientific">Polyodon spathula</name>
    <name type="common">North American paddlefish</name>
    <name type="synonym">Squalus spathula</name>
    <dbReference type="NCBI Taxonomy" id="7913"/>
    <lineage>
        <taxon>Eukaryota</taxon>
        <taxon>Metazoa</taxon>
        <taxon>Chordata</taxon>
        <taxon>Craniata</taxon>
        <taxon>Vertebrata</taxon>
        <taxon>Euteleostomi</taxon>
        <taxon>Actinopterygii</taxon>
        <taxon>Chondrostei</taxon>
        <taxon>Acipenseriformes</taxon>
        <taxon>Polyodontidae</taxon>
        <taxon>Polyodon</taxon>
    </lineage>
</organism>
<evidence type="ECO:0000256" key="7">
    <source>
        <dbReference type="ARBA" id="ARBA00022824"/>
    </source>
</evidence>
<evidence type="ECO:0000256" key="8">
    <source>
        <dbReference type="ARBA" id="ARBA00022989"/>
    </source>
</evidence>
<dbReference type="PROSITE" id="PS00375">
    <property type="entry name" value="UDPGT"/>
    <property type="match status" value="1"/>
</dbReference>
<dbReference type="PANTHER" id="PTHR48043:SF161">
    <property type="entry name" value="UDP GLUCURONOSYLTRANSFERASE FAMILY 1 MEMBER A1"/>
    <property type="match status" value="1"/>
</dbReference>
<comment type="caution">
    <text evidence="13">The sequence shown here is derived from an EMBL/GenBank/DDBJ whole genome shotgun (WGS) entry which is preliminary data.</text>
</comment>
<dbReference type="InterPro" id="IPR050271">
    <property type="entry name" value="UDP-glycosyltransferase"/>
</dbReference>
<keyword evidence="6" id="KW-0812">Transmembrane</keyword>
<comment type="similarity">
    <text evidence="2">Belongs to the UDP-glycosyltransferase family.</text>
</comment>
<keyword evidence="8" id="KW-1133">Transmembrane helix</keyword>
<evidence type="ECO:0000256" key="10">
    <source>
        <dbReference type="ARBA" id="ARBA00023180"/>
    </source>
</evidence>
<evidence type="ECO:0000256" key="5">
    <source>
        <dbReference type="ARBA" id="ARBA00022679"/>
    </source>
</evidence>
<evidence type="ECO:0000256" key="4">
    <source>
        <dbReference type="ARBA" id="ARBA00022676"/>
    </source>
</evidence>
<dbReference type="InterPro" id="IPR002213">
    <property type="entry name" value="UDP_glucos_trans"/>
</dbReference>
<protein>
    <recommendedName>
        <fullName evidence="3">glucuronosyltransferase</fullName>
        <ecNumber evidence="3">2.4.1.17</ecNumber>
    </recommendedName>
</protein>
<proteinExistence type="inferred from homology"/>
<feature type="chain" id="PRO_5045289662" description="glucuronosyltransferase" evidence="12">
    <location>
        <begin position="30"/>
        <end position="832"/>
    </location>
</feature>
<accession>A0ABS2XDQ9</accession>
<keyword evidence="7" id="KW-0256">Endoplasmic reticulum</keyword>
<evidence type="ECO:0000313" key="13">
    <source>
        <dbReference type="EMBL" id="MBN3272107.1"/>
    </source>
</evidence>
<dbReference type="Gene3D" id="3.40.50.2000">
    <property type="entry name" value="Glycogen Phosphorylase B"/>
    <property type="match status" value="2"/>
</dbReference>
<evidence type="ECO:0000256" key="3">
    <source>
        <dbReference type="ARBA" id="ARBA00012544"/>
    </source>
</evidence>
<gene>
    <name evidence="13" type="primary">Ugt1a1</name>
    <name evidence="13" type="ORF">GTO93_0015309</name>
</gene>
<keyword evidence="14" id="KW-1185">Reference proteome</keyword>
<reference evidence="13" key="1">
    <citation type="journal article" date="2021" name="Cell">
        <title>Tracing the genetic footprints of vertebrate landing in non-teleost ray-finned fishes.</title>
        <authorList>
            <person name="Bi X."/>
            <person name="Wang K."/>
            <person name="Yang L."/>
            <person name="Pan H."/>
            <person name="Jiang H."/>
            <person name="Wei Q."/>
            <person name="Fang M."/>
            <person name="Yu H."/>
            <person name="Zhu C."/>
            <person name="Cai Y."/>
            <person name="He Y."/>
            <person name="Gan X."/>
            <person name="Zeng H."/>
            <person name="Yu D."/>
            <person name="Zhu Y."/>
            <person name="Jiang H."/>
            <person name="Qiu Q."/>
            <person name="Yang H."/>
            <person name="Zhang Y.E."/>
            <person name="Wang W."/>
            <person name="Zhu M."/>
            <person name="He S."/>
            <person name="Zhang G."/>
        </authorList>
    </citation>
    <scope>NUCLEOTIDE SEQUENCE</scope>
    <source>
        <strain evidence="13">Pddl_001</strain>
    </source>
</reference>
<dbReference type="SUPFAM" id="SSF53756">
    <property type="entry name" value="UDP-Glycosyltransferase/glycogen phosphorylase"/>
    <property type="match status" value="1"/>
</dbReference>
<comment type="subcellular location">
    <subcellularLocation>
        <location evidence="1">Endoplasmic reticulum membrane</location>
        <topology evidence="1">Single-pass membrane protein</topology>
    </subcellularLocation>
</comment>
<dbReference type="EMBL" id="JAAWVQ010016448">
    <property type="protein sequence ID" value="MBN3272107.1"/>
    <property type="molecule type" value="Genomic_DNA"/>
</dbReference>
<keyword evidence="9" id="KW-0472">Membrane</keyword>
<dbReference type="CDD" id="cd03784">
    <property type="entry name" value="GT1_Gtf-like"/>
    <property type="match status" value="1"/>
</dbReference>
<evidence type="ECO:0000256" key="11">
    <source>
        <dbReference type="SAM" id="MobiDB-lite"/>
    </source>
</evidence>
<dbReference type="InterPro" id="IPR035595">
    <property type="entry name" value="UDP_glycos_trans_CS"/>
</dbReference>